<keyword evidence="2" id="KW-1185">Reference proteome</keyword>
<dbReference type="AlphaFoldDB" id="A0A0D2BU23"/>
<dbReference type="STRING" id="569365.A0A0D2BU23"/>
<evidence type="ECO:0000313" key="1">
    <source>
        <dbReference type="EMBL" id="KIW22508.1"/>
    </source>
</evidence>
<accession>A0A0D2BU23</accession>
<proteinExistence type="predicted"/>
<dbReference type="OrthoDB" id="2555959at2759"/>
<dbReference type="Proteomes" id="UP000054466">
    <property type="component" value="Unassembled WGS sequence"/>
</dbReference>
<dbReference type="HOGENOM" id="CLU_2250889_0_0_1"/>
<sequence>MQLAADERARYLMIHGSTVLQVRNAFGTVRTKTLIEISVLRREPKSAILLFSMTLWSSYKALSPKTRAVIGVALMLNASAMLLFSDQIEASLGLTPPPDDRQKVFKVYSVDRETKG</sequence>
<organism evidence="1 2">
    <name type="scientific">Cladophialophora immunda</name>
    <dbReference type="NCBI Taxonomy" id="569365"/>
    <lineage>
        <taxon>Eukaryota</taxon>
        <taxon>Fungi</taxon>
        <taxon>Dikarya</taxon>
        <taxon>Ascomycota</taxon>
        <taxon>Pezizomycotina</taxon>
        <taxon>Eurotiomycetes</taxon>
        <taxon>Chaetothyriomycetidae</taxon>
        <taxon>Chaetothyriales</taxon>
        <taxon>Herpotrichiellaceae</taxon>
        <taxon>Cladophialophora</taxon>
    </lineage>
</organism>
<dbReference type="EMBL" id="KN847047">
    <property type="protein sequence ID" value="KIW22508.1"/>
    <property type="molecule type" value="Genomic_DNA"/>
</dbReference>
<dbReference type="RefSeq" id="XP_016242724.1">
    <property type="nucleotide sequence ID" value="XM_016399912.1"/>
</dbReference>
<evidence type="ECO:0000313" key="2">
    <source>
        <dbReference type="Proteomes" id="UP000054466"/>
    </source>
</evidence>
<name>A0A0D2BU23_9EURO</name>
<dbReference type="GeneID" id="27351582"/>
<gene>
    <name evidence="1" type="ORF">PV07_12388</name>
</gene>
<dbReference type="VEuPathDB" id="FungiDB:PV07_12388"/>
<protein>
    <submittedName>
        <fullName evidence="1">Uncharacterized protein</fullName>
    </submittedName>
</protein>
<reference evidence="1 2" key="1">
    <citation type="submission" date="2015-01" db="EMBL/GenBank/DDBJ databases">
        <title>The Genome Sequence of Cladophialophora immunda CBS83496.</title>
        <authorList>
            <consortium name="The Broad Institute Genomics Platform"/>
            <person name="Cuomo C."/>
            <person name="de Hoog S."/>
            <person name="Gorbushina A."/>
            <person name="Stielow B."/>
            <person name="Teixiera M."/>
            <person name="Abouelleil A."/>
            <person name="Chapman S.B."/>
            <person name="Priest M."/>
            <person name="Young S.K."/>
            <person name="Wortman J."/>
            <person name="Nusbaum C."/>
            <person name="Birren B."/>
        </authorList>
    </citation>
    <scope>NUCLEOTIDE SEQUENCE [LARGE SCALE GENOMIC DNA]</scope>
    <source>
        <strain evidence="1 2">CBS 83496</strain>
    </source>
</reference>